<gene>
    <name evidence="1" type="ORF">CEXT_8251</name>
</gene>
<name>A0AAV4W768_CAEEX</name>
<organism evidence="1 2">
    <name type="scientific">Caerostris extrusa</name>
    <name type="common">Bark spider</name>
    <name type="synonym">Caerostris bankana</name>
    <dbReference type="NCBI Taxonomy" id="172846"/>
    <lineage>
        <taxon>Eukaryota</taxon>
        <taxon>Metazoa</taxon>
        <taxon>Ecdysozoa</taxon>
        <taxon>Arthropoda</taxon>
        <taxon>Chelicerata</taxon>
        <taxon>Arachnida</taxon>
        <taxon>Araneae</taxon>
        <taxon>Araneomorphae</taxon>
        <taxon>Entelegynae</taxon>
        <taxon>Araneoidea</taxon>
        <taxon>Araneidae</taxon>
        <taxon>Caerostris</taxon>
    </lineage>
</organism>
<protein>
    <submittedName>
        <fullName evidence="1">Uncharacterized protein</fullName>
    </submittedName>
</protein>
<evidence type="ECO:0000313" key="1">
    <source>
        <dbReference type="EMBL" id="GIY78203.1"/>
    </source>
</evidence>
<proteinExistence type="predicted"/>
<comment type="caution">
    <text evidence="1">The sequence shown here is derived from an EMBL/GenBank/DDBJ whole genome shotgun (WGS) entry which is preliminary data.</text>
</comment>
<sequence length="126" mass="14887">MTVERQSKTSHQYLYRYRHNQPSMSLSNQFCQMPFQNISMFLPRKETIYEFLTHIVASLRYSKNAKSPSCRVVDTDAPSLQKREKVDADLSRSRYLLSERSLHGFREECCEKSSYCNCYYGVICPF</sequence>
<reference evidence="1 2" key="1">
    <citation type="submission" date="2021-06" db="EMBL/GenBank/DDBJ databases">
        <title>Caerostris extrusa draft genome.</title>
        <authorList>
            <person name="Kono N."/>
            <person name="Arakawa K."/>
        </authorList>
    </citation>
    <scope>NUCLEOTIDE SEQUENCE [LARGE SCALE GENOMIC DNA]</scope>
</reference>
<dbReference type="EMBL" id="BPLR01015729">
    <property type="protein sequence ID" value="GIY78203.1"/>
    <property type="molecule type" value="Genomic_DNA"/>
</dbReference>
<dbReference type="Proteomes" id="UP001054945">
    <property type="component" value="Unassembled WGS sequence"/>
</dbReference>
<accession>A0AAV4W768</accession>
<dbReference type="AlphaFoldDB" id="A0AAV4W768"/>
<keyword evidence="2" id="KW-1185">Reference proteome</keyword>
<evidence type="ECO:0000313" key="2">
    <source>
        <dbReference type="Proteomes" id="UP001054945"/>
    </source>
</evidence>